<dbReference type="Proteomes" id="UP000283269">
    <property type="component" value="Unassembled WGS sequence"/>
</dbReference>
<proteinExistence type="predicted"/>
<evidence type="ECO:0000313" key="2">
    <source>
        <dbReference type="Proteomes" id="UP000283269"/>
    </source>
</evidence>
<evidence type="ECO:0000313" key="1">
    <source>
        <dbReference type="EMBL" id="PPQ91753.1"/>
    </source>
</evidence>
<organism evidence="1 2">
    <name type="scientific">Psilocybe cyanescens</name>
    <dbReference type="NCBI Taxonomy" id="93625"/>
    <lineage>
        <taxon>Eukaryota</taxon>
        <taxon>Fungi</taxon>
        <taxon>Dikarya</taxon>
        <taxon>Basidiomycota</taxon>
        <taxon>Agaricomycotina</taxon>
        <taxon>Agaricomycetes</taxon>
        <taxon>Agaricomycetidae</taxon>
        <taxon>Agaricales</taxon>
        <taxon>Agaricineae</taxon>
        <taxon>Strophariaceae</taxon>
        <taxon>Psilocybe</taxon>
    </lineage>
</organism>
<reference evidence="1 2" key="1">
    <citation type="journal article" date="2018" name="Evol. Lett.">
        <title>Horizontal gene cluster transfer increased hallucinogenic mushroom diversity.</title>
        <authorList>
            <person name="Reynolds H.T."/>
            <person name="Vijayakumar V."/>
            <person name="Gluck-Thaler E."/>
            <person name="Korotkin H.B."/>
            <person name="Matheny P.B."/>
            <person name="Slot J.C."/>
        </authorList>
    </citation>
    <scope>NUCLEOTIDE SEQUENCE [LARGE SCALE GENOMIC DNA]</scope>
    <source>
        <strain evidence="1 2">2631</strain>
    </source>
</reference>
<sequence length="109" mass="11997">MPRCAHLSRTAAQKRPDGEGEVLETWTFFFDEGDDEEGKSHRGMEDALTVAGEDAVKNTDEAKAKADTSTSTHPVRRITSLSQLISRTHARDGNTYTLDKLPNCSASMK</sequence>
<gene>
    <name evidence="1" type="ORF">CVT25_013242</name>
</gene>
<keyword evidence="2" id="KW-1185">Reference proteome</keyword>
<accession>A0A409XLU9</accession>
<dbReference type="InParanoid" id="A0A409XLU9"/>
<protein>
    <submittedName>
        <fullName evidence="1">Uncharacterized protein</fullName>
    </submittedName>
</protein>
<dbReference type="AlphaFoldDB" id="A0A409XLU9"/>
<dbReference type="EMBL" id="NHYD01001258">
    <property type="protein sequence ID" value="PPQ91753.1"/>
    <property type="molecule type" value="Genomic_DNA"/>
</dbReference>
<comment type="caution">
    <text evidence="1">The sequence shown here is derived from an EMBL/GenBank/DDBJ whole genome shotgun (WGS) entry which is preliminary data.</text>
</comment>
<name>A0A409XLU9_PSICY</name>